<feature type="region of interest" description="Disordered" evidence="1">
    <location>
        <begin position="1"/>
        <end position="28"/>
    </location>
</feature>
<name>A0A0A9CQD7_ARUDO</name>
<protein>
    <submittedName>
        <fullName evidence="2">Uncharacterized protein</fullName>
    </submittedName>
</protein>
<reference evidence="2" key="2">
    <citation type="journal article" date="2015" name="Data Brief">
        <title>Shoot transcriptome of the giant reed, Arundo donax.</title>
        <authorList>
            <person name="Barrero R.A."/>
            <person name="Guerrero F.D."/>
            <person name="Moolhuijzen P."/>
            <person name="Goolsby J.A."/>
            <person name="Tidwell J."/>
            <person name="Bellgard S.E."/>
            <person name="Bellgard M.I."/>
        </authorList>
    </citation>
    <scope>NUCLEOTIDE SEQUENCE</scope>
    <source>
        <tissue evidence="2">Shoot tissue taken approximately 20 cm above the soil surface</tissue>
    </source>
</reference>
<organism evidence="2">
    <name type="scientific">Arundo donax</name>
    <name type="common">Giant reed</name>
    <name type="synonym">Donax arundinaceus</name>
    <dbReference type="NCBI Taxonomy" id="35708"/>
    <lineage>
        <taxon>Eukaryota</taxon>
        <taxon>Viridiplantae</taxon>
        <taxon>Streptophyta</taxon>
        <taxon>Embryophyta</taxon>
        <taxon>Tracheophyta</taxon>
        <taxon>Spermatophyta</taxon>
        <taxon>Magnoliopsida</taxon>
        <taxon>Liliopsida</taxon>
        <taxon>Poales</taxon>
        <taxon>Poaceae</taxon>
        <taxon>PACMAD clade</taxon>
        <taxon>Arundinoideae</taxon>
        <taxon>Arundineae</taxon>
        <taxon>Arundo</taxon>
    </lineage>
</organism>
<proteinExistence type="predicted"/>
<reference evidence="2" key="1">
    <citation type="submission" date="2014-09" db="EMBL/GenBank/DDBJ databases">
        <authorList>
            <person name="Magalhaes I.L.F."/>
            <person name="Oliveira U."/>
            <person name="Santos F.R."/>
            <person name="Vidigal T.H.D.A."/>
            <person name="Brescovit A.D."/>
            <person name="Santos A.J."/>
        </authorList>
    </citation>
    <scope>NUCLEOTIDE SEQUENCE</scope>
    <source>
        <tissue evidence="2">Shoot tissue taken approximately 20 cm above the soil surface</tissue>
    </source>
</reference>
<dbReference type="AlphaFoldDB" id="A0A0A9CQD7"/>
<sequence length="28" mass="3303">MKTRTEKERRKKAKQDATAQGMHKSEDI</sequence>
<evidence type="ECO:0000256" key="1">
    <source>
        <dbReference type="SAM" id="MobiDB-lite"/>
    </source>
</evidence>
<accession>A0A0A9CQD7</accession>
<dbReference type="EMBL" id="GBRH01221277">
    <property type="protein sequence ID" value="JAD76618.1"/>
    <property type="molecule type" value="Transcribed_RNA"/>
</dbReference>
<evidence type="ECO:0000313" key="2">
    <source>
        <dbReference type="EMBL" id="JAD76618.1"/>
    </source>
</evidence>